<dbReference type="Proteomes" id="UP000574769">
    <property type="component" value="Unassembled WGS sequence"/>
</dbReference>
<evidence type="ECO:0000256" key="2">
    <source>
        <dbReference type="ARBA" id="ARBA00004429"/>
    </source>
</evidence>
<keyword evidence="5" id="KW-1003">Cell membrane</keyword>
<evidence type="ECO:0000313" key="14">
    <source>
        <dbReference type="Proteomes" id="UP000574769"/>
    </source>
</evidence>
<evidence type="ECO:0000256" key="4">
    <source>
        <dbReference type="ARBA" id="ARBA00022448"/>
    </source>
</evidence>
<accession>A0A7W7EWS4</accession>
<protein>
    <submittedName>
        <fullName evidence="13">FHS family L-fucose permease-like MFS transporter</fullName>
    </submittedName>
</protein>
<dbReference type="GO" id="GO:0005886">
    <property type="term" value="C:plasma membrane"/>
    <property type="evidence" value="ECO:0007669"/>
    <property type="project" value="UniProtKB-SubCell"/>
</dbReference>
<dbReference type="RefSeq" id="WP_184111969.1">
    <property type="nucleotide sequence ID" value="NZ_JACHNY010000001.1"/>
</dbReference>
<dbReference type="InterPro" id="IPR036259">
    <property type="entry name" value="MFS_trans_sf"/>
</dbReference>
<dbReference type="PANTHER" id="PTHR43702">
    <property type="entry name" value="L-FUCOSE-PROTON SYMPORTER"/>
    <property type="match status" value="1"/>
</dbReference>
<sequence>MPAPLPSSMTAGAAVPSAGAAGTYRPALTLLASLFFMWGFITVINGTLLPHLRSVFDLSYTQTTLIESVWFIAYFFASIPSAKLIERVGYQRAMVIGLGMMAAGALLMVPAARLPSYGVTLFALFVIASGITLLQVAANPYVAVVGPPETASSRLNLVQAFNSAGATLAPLFGGYLILGRSTSGTAAAGTTTVLTPAERLADAQAVVLPYLIVAAVLAVLAVVIARFPLPAMGAATQRAAKQERRGQSLWKHRNLVFGIPAIFIYLIAEIGVGNLFINFVSQPNIGNLSHQQASNYLFLLWGGMMIGRLVGAAAMQRIDARHALAIASIGAAVVMLIASVATGHVAMWALISVGLFHSIMFPTIFTLGIRGLGPLTEEGSGLLIMAIAGGALVVVQGWLADRYGLQTSFLLTAACELYVLFYALWGAKPVATA</sequence>
<feature type="transmembrane region" description="Helical" evidence="11">
    <location>
        <begin position="94"/>
        <end position="112"/>
    </location>
</feature>
<comment type="function">
    <text evidence="1">Intake of glucose and galactose.</text>
</comment>
<evidence type="ECO:0000313" key="13">
    <source>
        <dbReference type="EMBL" id="MBB4616847.1"/>
    </source>
</evidence>
<evidence type="ECO:0000259" key="12">
    <source>
        <dbReference type="PROSITE" id="PS50850"/>
    </source>
</evidence>
<feature type="transmembrane region" description="Helical" evidence="11">
    <location>
        <begin position="64"/>
        <end position="82"/>
    </location>
</feature>
<evidence type="ECO:0000256" key="8">
    <source>
        <dbReference type="ARBA" id="ARBA00022692"/>
    </source>
</evidence>
<feature type="transmembrane region" description="Helical" evidence="11">
    <location>
        <begin position="296"/>
        <end position="315"/>
    </location>
</feature>
<dbReference type="InterPro" id="IPR050375">
    <property type="entry name" value="MFS_TsgA-like"/>
</dbReference>
<dbReference type="InterPro" id="IPR020846">
    <property type="entry name" value="MFS_dom"/>
</dbReference>
<evidence type="ECO:0000256" key="6">
    <source>
        <dbReference type="ARBA" id="ARBA00022519"/>
    </source>
</evidence>
<dbReference type="InterPro" id="IPR005964">
    <property type="entry name" value="Glc/Gal_transptr_bac"/>
</dbReference>
<reference evidence="13 14" key="1">
    <citation type="submission" date="2020-08" db="EMBL/GenBank/DDBJ databases">
        <title>Genomic Encyclopedia of Type Strains, Phase IV (KMG-IV): sequencing the most valuable type-strain genomes for metagenomic binning, comparative biology and taxonomic classification.</title>
        <authorList>
            <person name="Goeker M."/>
        </authorList>
    </citation>
    <scope>NUCLEOTIDE SEQUENCE [LARGE SCALE GENOMIC DNA]</scope>
    <source>
        <strain evidence="13 14">DSM 15867</strain>
    </source>
</reference>
<evidence type="ECO:0000256" key="9">
    <source>
        <dbReference type="ARBA" id="ARBA00022989"/>
    </source>
</evidence>
<dbReference type="PROSITE" id="PS50850">
    <property type="entry name" value="MFS"/>
    <property type="match status" value="1"/>
</dbReference>
<dbReference type="GO" id="GO:0005354">
    <property type="term" value="F:galactose transmembrane transporter activity"/>
    <property type="evidence" value="ECO:0007669"/>
    <property type="project" value="InterPro"/>
</dbReference>
<name>A0A7W7EWS4_9SPHN</name>
<evidence type="ECO:0000256" key="10">
    <source>
        <dbReference type="ARBA" id="ARBA00023136"/>
    </source>
</evidence>
<feature type="transmembrane region" description="Helical" evidence="11">
    <location>
        <begin position="322"/>
        <end position="341"/>
    </location>
</feature>
<proteinExistence type="inferred from homology"/>
<dbReference type="NCBIfam" id="TIGR01272">
    <property type="entry name" value="gluP"/>
    <property type="match status" value="1"/>
</dbReference>
<dbReference type="GO" id="GO:1904659">
    <property type="term" value="P:D-glucose transmembrane transport"/>
    <property type="evidence" value="ECO:0007669"/>
    <property type="project" value="InterPro"/>
</dbReference>
<dbReference type="Pfam" id="PF07690">
    <property type="entry name" value="MFS_1"/>
    <property type="match status" value="1"/>
</dbReference>
<keyword evidence="7" id="KW-0762">Sugar transport</keyword>
<keyword evidence="6" id="KW-0997">Cell inner membrane</keyword>
<comment type="similarity">
    <text evidence="3">Belongs to the major facilitator superfamily. FHS transporter (TC 2.A.1.7) family.</text>
</comment>
<evidence type="ECO:0000256" key="3">
    <source>
        <dbReference type="ARBA" id="ARBA00009120"/>
    </source>
</evidence>
<evidence type="ECO:0000256" key="7">
    <source>
        <dbReference type="ARBA" id="ARBA00022597"/>
    </source>
</evidence>
<feature type="transmembrane region" description="Helical" evidence="11">
    <location>
        <begin position="210"/>
        <end position="234"/>
    </location>
</feature>
<feature type="transmembrane region" description="Helical" evidence="11">
    <location>
        <begin position="30"/>
        <end position="52"/>
    </location>
</feature>
<dbReference type="AlphaFoldDB" id="A0A7W7EWS4"/>
<comment type="caution">
    <text evidence="13">The sequence shown here is derived from an EMBL/GenBank/DDBJ whole genome shotgun (WGS) entry which is preliminary data.</text>
</comment>
<evidence type="ECO:0000256" key="5">
    <source>
        <dbReference type="ARBA" id="ARBA00022475"/>
    </source>
</evidence>
<gene>
    <name evidence="13" type="ORF">GGQ96_000953</name>
</gene>
<comment type="subcellular location">
    <subcellularLocation>
        <location evidence="2">Cell inner membrane</location>
        <topology evidence="2">Multi-pass membrane protein</topology>
    </subcellularLocation>
</comment>
<feature type="transmembrane region" description="Helical" evidence="11">
    <location>
        <begin position="119"/>
        <end position="138"/>
    </location>
</feature>
<dbReference type="SUPFAM" id="SSF103473">
    <property type="entry name" value="MFS general substrate transporter"/>
    <property type="match status" value="1"/>
</dbReference>
<feature type="transmembrane region" description="Helical" evidence="11">
    <location>
        <begin position="405"/>
        <end position="425"/>
    </location>
</feature>
<feature type="transmembrane region" description="Helical" evidence="11">
    <location>
        <begin position="347"/>
        <end position="369"/>
    </location>
</feature>
<evidence type="ECO:0000256" key="1">
    <source>
        <dbReference type="ARBA" id="ARBA00003321"/>
    </source>
</evidence>
<dbReference type="GO" id="GO:0055056">
    <property type="term" value="F:D-glucose transmembrane transporter activity"/>
    <property type="evidence" value="ECO:0007669"/>
    <property type="project" value="InterPro"/>
</dbReference>
<dbReference type="CDD" id="cd17394">
    <property type="entry name" value="MFS_FucP_like"/>
    <property type="match status" value="1"/>
</dbReference>
<dbReference type="InterPro" id="IPR011701">
    <property type="entry name" value="MFS"/>
</dbReference>
<organism evidence="13 14">
    <name type="scientific">Sphingomonas abaci</name>
    <dbReference type="NCBI Taxonomy" id="237611"/>
    <lineage>
        <taxon>Bacteria</taxon>
        <taxon>Pseudomonadati</taxon>
        <taxon>Pseudomonadota</taxon>
        <taxon>Alphaproteobacteria</taxon>
        <taxon>Sphingomonadales</taxon>
        <taxon>Sphingomonadaceae</taxon>
        <taxon>Sphingomonas</taxon>
    </lineage>
</organism>
<keyword evidence="9 11" id="KW-1133">Transmembrane helix</keyword>
<dbReference type="EMBL" id="JACHNY010000001">
    <property type="protein sequence ID" value="MBB4616847.1"/>
    <property type="molecule type" value="Genomic_DNA"/>
</dbReference>
<feature type="transmembrane region" description="Helical" evidence="11">
    <location>
        <begin position="255"/>
        <end position="276"/>
    </location>
</feature>
<feature type="domain" description="Major facilitator superfamily (MFS) profile" evidence="12">
    <location>
        <begin position="27"/>
        <end position="431"/>
    </location>
</feature>
<keyword evidence="14" id="KW-1185">Reference proteome</keyword>
<keyword evidence="8 11" id="KW-0812">Transmembrane</keyword>
<evidence type="ECO:0000256" key="11">
    <source>
        <dbReference type="SAM" id="Phobius"/>
    </source>
</evidence>
<keyword evidence="10 11" id="KW-0472">Membrane</keyword>
<dbReference type="Gene3D" id="1.20.1250.20">
    <property type="entry name" value="MFS general substrate transporter like domains"/>
    <property type="match status" value="2"/>
</dbReference>
<feature type="transmembrane region" description="Helical" evidence="11">
    <location>
        <begin position="381"/>
        <end position="399"/>
    </location>
</feature>
<keyword evidence="4" id="KW-0813">Transport</keyword>
<dbReference type="PANTHER" id="PTHR43702:SF3">
    <property type="entry name" value="PROTEIN TSGA"/>
    <property type="match status" value="1"/>
</dbReference>